<protein>
    <submittedName>
        <fullName evidence="1">Uncharacterized protein</fullName>
    </submittedName>
</protein>
<name>L7TNT3_9CAUD</name>
<gene>
    <name evidence="1" type="primary">138</name>
    <name evidence="1" type="ORF">HVTV1_138</name>
</gene>
<evidence type="ECO:0000313" key="2">
    <source>
        <dbReference type="Proteomes" id="UP000011137"/>
    </source>
</evidence>
<accession>L7TNT3</accession>
<reference evidence="1 2" key="1">
    <citation type="journal article" date="2013" name="J. Virol.">
        <title>Insights into head-tailed viruses infecting extremely halophilic archaea.</title>
        <authorList>
            <person name="Pietila M.K."/>
            <person name="Laurinmaki P."/>
            <person name="Russell D.A."/>
            <person name="Ko C.C."/>
            <person name="Jacobs-Sera D."/>
            <person name="Butcher S.J."/>
            <person name="Bamford D.H."/>
            <person name="Hendrix R.W."/>
        </authorList>
    </citation>
    <scope>NUCLEOTIDE SEQUENCE [LARGE SCALE GENOMIC DNA]</scope>
</reference>
<proteinExistence type="predicted"/>
<dbReference type="EMBL" id="KC117377">
    <property type="protein sequence ID" value="AGC34507.1"/>
    <property type="molecule type" value="Genomic_DNA"/>
</dbReference>
<keyword evidence="2" id="KW-1185">Reference proteome</keyword>
<dbReference type="GeneID" id="14477379"/>
<organism evidence="1 2">
    <name type="scientific">Haloarcula vallismortis tailed virus 1</name>
    <dbReference type="NCBI Taxonomy" id="1262528"/>
    <lineage>
        <taxon>Viruses</taxon>
        <taxon>Duplodnaviria</taxon>
        <taxon>Heunggongvirae</taxon>
        <taxon>Uroviricota</taxon>
        <taxon>Caudoviricetes</taxon>
        <taxon>Thumleimavirales</taxon>
        <taxon>Druskaviridae</taxon>
        <taxon>Tredecimvirus</taxon>
        <taxon>Tredecimvirus thailandense</taxon>
        <taxon>Tredecimvirus HVTV1</taxon>
    </lineage>
</organism>
<sequence>MVKSTFTFEEGEAIDVGGHGEHDYVFESGEPVTDSGISSLVFESGTGLGGGQLQYEINGGGLNTLETIKTAEPHYKFYDADLTDNNFDGSQTVEADHGYFYDARTLTVLAHENTNTGSIAIIFTYAEPTTPIDEEYDNQVDFSTSVSVPTYAAVWDGEANDESIGDVFESTRAKNGVSIGTTDGFGLITDGFSDITFTCNPDVSHPKVGDDQLEVDPEGWRLITEEGPPPDGGAYEWIDQSSSMAGSLRIVSS</sequence>
<dbReference type="Proteomes" id="UP000011137">
    <property type="component" value="Segment"/>
</dbReference>
<evidence type="ECO:0000313" key="1">
    <source>
        <dbReference type="EMBL" id="AGC34507.1"/>
    </source>
</evidence>
<dbReference type="RefSeq" id="YP_007379043.1">
    <property type="nucleotide sequence ID" value="NC_020158.1"/>
</dbReference>
<dbReference type="OrthoDB" id="40866at10239"/>
<dbReference type="KEGG" id="vg:14477379"/>